<name>A0A385SR33_9BACT</name>
<dbReference type="AlphaFoldDB" id="A0A385SR33"/>
<keyword evidence="3" id="KW-1185">Reference proteome</keyword>
<organism evidence="2 3">
    <name type="scientific">Chryseolinea soli</name>
    <dbReference type="NCBI Taxonomy" id="2321403"/>
    <lineage>
        <taxon>Bacteria</taxon>
        <taxon>Pseudomonadati</taxon>
        <taxon>Bacteroidota</taxon>
        <taxon>Cytophagia</taxon>
        <taxon>Cytophagales</taxon>
        <taxon>Fulvivirgaceae</taxon>
        <taxon>Chryseolinea</taxon>
    </lineage>
</organism>
<evidence type="ECO:0000259" key="1">
    <source>
        <dbReference type="Pfam" id="PF03432"/>
    </source>
</evidence>
<proteinExistence type="predicted"/>
<sequence length="415" mass="47127">MVAKVISGKDIQGALNYNEHKVLEGKAECIMGNLFKDEVGKLTFYDKLNRFTDLNNRNKRTKTNTLHISLNFDATERLKVSELNAIATTYMNRIGFGDQPYLVYEHKDAAHQHVHIVTTIIKKDGKRIPIHYLGKNESEKARKEIEKEFNLVVAEKQNKSNDVVIQPVNIEKAIYGKSLTKKAISNVVNAVTRSYKYTSLPELNAVLRQFNVVADRGNEQSKMFEKKGLLYSMVNEKGERVGIPIKASSIWGKPMLSYLEKQFKLNEVLRQPQNEKLKVLIDKALRDNSISTREKLIKVLLKNNVHTILRTNPQGRTYGITFIDNTNRTVFNGSDLGKAYSASAIMERLTMNEDAVKPFRPGFSRVDPITDDHTSTSSGDSLLQQLIQSEHTLSANPDAALRLGRRKKRRKGLRL</sequence>
<dbReference type="RefSeq" id="WP_119755271.1">
    <property type="nucleotide sequence ID" value="NZ_CP032382.1"/>
</dbReference>
<dbReference type="OrthoDB" id="915634at2"/>
<reference evidence="3" key="1">
    <citation type="submission" date="2018-09" db="EMBL/GenBank/DDBJ databases">
        <title>Chryseolinea sp. KIS68-18 isolated from soil.</title>
        <authorList>
            <person name="Weon H.-Y."/>
            <person name="Kwon S.-W."/>
            <person name="Lee S.A."/>
        </authorList>
    </citation>
    <scope>NUCLEOTIDE SEQUENCE [LARGE SCALE GENOMIC DNA]</scope>
    <source>
        <strain evidence="3">KIS68-18</strain>
    </source>
</reference>
<protein>
    <submittedName>
        <fullName evidence="2">Relaxase</fullName>
    </submittedName>
</protein>
<dbReference type="KEGG" id="chk:D4L85_16190"/>
<accession>A0A385SR33</accession>
<dbReference type="Pfam" id="PF03432">
    <property type="entry name" value="Relaxase"/>
    <property type="match status" value="1"/>
</dbReference>
<dbReference type="InterPro" id="IPR005094">
    <property type="entry name" value="Endonuclease_MobA/VirD2"/>
</dbReference>
<dbReference type="EMBL" id="CP032382">
    <property type="protein sequence ID" value="AYB32010.1"/>
    <property type="molecule type" value="Genomic_DNA"/>
</dbReference>
<evidence type="ECO:0000313" key="3">
    <source>
        <dbReference type="Proteomes" id="UP000266183"/>
    </source>
</evidence>
<gene>
    <name evidence="2" type="ORF">D4L85_16190</name>
</gene>
<evidence type="ECO:0000313" key="2">
    <source>
        <dbReference type="EMBL" id="AYB32010.1"/>
    </source>
</evidence>
<dbReference type="Proteomes" id="UP000266183">
    <property type="component" value="Chromosome"/>
</dbReference>
<feature type="domain" description="MobA/VirD2-like nuclease" evidence="1">
    <location>
        <begin position="33"/>
        <end position="151"/>
    </location>
</feature>